<reference evidence="1 2" key="1">
    <citation type="submission" date="2023-12" db="EMBL/GenBank/DDBJ databases">
        <title>Blastococcus brunescens sp. nov., an actonobacterium isolated from sandstone collected in sahara desert.</title>
        <authorList>
            <person name="Gtari M."/>
            <person name="Ghodhbane F."/>
        </authorList>
    </citation>
    <scope>NUCLEOTIDE SEQUENCE [LARGE SCALE GENOMIC DNA]</scope>
    <source>
        <strain evidence="1 2">BMG 8361</strain>
    </source>
</reference>
<evidence type="ECO:0000313" key="2">
    <source>
        <dbReference type="Proteomes" id="UP001324287"/>
    </source>
</evidence>
<dbReference type="EMBL" id="CP141261">
    <property type="protein sequence ID" value="WRL62066.1"/>
    <property type="molecule type" value="Genomic_DNA"/>
</dbReference>
<proteinExistence type="predicted"/>
<protein>
    <submittedName>
        <fullName evidence="1">Uncharacterized protein</fullName>
    </submittedName>
</protein>
<accession>A0ABZ1AU08</accession>
<sequence length="47" mass="5262">MLATTRLHDLGPALSTYLPALAQTLVVPRRCCWCSPGPTCCRRCWSR</sequence>
<gene>
    <name evidence="1" type="ORF">U6N30_18605</name>
</gene>
<keyword evidence="2" id="KW-1185">Reference proteome</keyword>
<evidence type="ECO:0000313" key="1">
    <source>
        <dbReference type="EMBL" id="WRL62066.1"/>
    </source>
</evidence>
<organism evidence="1 2">
    <name type="scientific">Blastococcus brunescens</name>
    <dbReference type="NCBI Taxonomy" id="1564165"/>
    <lineage>
        <taxon>Bacteria</taxon>
        <taxon>Bacillati</taxon>
        <taxon>Actinomycetota</taxon>
        <taxon>Actinomycetes</taxon>
        <taxon>Geodermatophilales</taxon>
        <taxon>Geodermatophilaceae</taxon>
        <taxon>Blastococcus</taxon>
    </lineage>
</organism>
<name>A0ABZ1AU08_9ACTN</name>
<dbReference type="RefSeq" id="WP_324273421.1">
    <property type="nucleotide sequence ID" value="NZ_CP141261.1"/>
</dbReference>
<dbReference type="Proteomes" id="UP001324287">
    <property type="component" value="Chromosome"/>
</dbReference>